<keyword evidence="1" id="KW-1015">Disulfide bond</keyword>
<dbReference type="SUPFAM" id="SSF53300">
    <property type="entry name" value="vWA-like"/>
    <property type="match status" value="2"/>
</dbReference>
<proteinExistence type="evidence at transcript level"/>
<feature type="domain" description="VWFA" evidence="4">
    <location>
        <begin position="56"/>
        <end position="245"/>
    </location>
</feature>
<feature type="chain" id="PRO_5026250333" evidence="3">
    <location>
        <begin position="22"/>
        <end position="586"/>
    </location>
</feature>
<dbReference type="PANTHER" id="PTHR24020">
    <property type="entry name" value="COLLAGEN ALPHA"/>
    <property type="match status" value="1"/>
</dbReference>
<dbReference type="InterPro" id="IPR002035">
    <property type="entry name" value="VWF_A"/>
</dbReference>
<protein>
    <submittedName>
        <fullName evidence="6">Neurogenic locus notch homolog protein 1-like</fullName>
    </submittedName>
</protein>
<feature type="signal peptide" evidence="3">
    <location>
        <begin position="1"/>
        <end position="21"/>
    </location>
</feature>
<dbReference type="CDD" id="cd01450">
    <property type="entry name" value="vWFA_subfamily_ECM"/>
    <property type="match status" value="1"/>
</dbReference>
<evidence type="ECO:0000313" key="6">
    <source>
        <dbReference type="EMBL" id="CAB3264412.1"/>
    </source>
</evidence>
<dbReference type="EMBL" id="LR788550">
    <property type="protein sequence ID" value="CAB3264412.1"/>
    <property type="molecule type" value="mRNA"/>
</dbReference>
<evidence type="ECO:0000256" key="2">
    <source>
        <dbReference type="PROSITE-ProRule" id="PRU00302"/>
    </source>
</evidence>
<dbReference type="InterPro" id="IPR050525">
    <property type="entry name" value="ECM_Assembly_Org"/>
</dbReference>
<dbReference type="Gene3D" id="2.10.70.10">
    <property type="entry name" value="Complement Module, domain 1"/>
    <property type="match status" value="2"/>
</dbReference>
<dbReference type="SMART" id="SM00327">
    <property type="entry name" value="VWA"/>
    <property type="match status" value="2"/>
</dbReference>
<evidence type="ECO:0000256" key="1">
    <source>
        <dbReference type="ARBA" id="ARBA00023157"/>
    </source>
</evidence>
<dbReference type="PROSITE" id="PS50923">
    <property type="entry name" value="SUSHI"/>
    <property type="match status" value="1"/>
</dbReference>
<dbReference type="AlphaFoldDB" id="A0A6F9DLT7"/>
<dbReference type="PRINTS" id="PR00453">
    <property type="entry name" value="VWFADOMAIN"/>
</dbReference>
<evidence type="ECO:0000259" key="5">
    <source>
        <dbReference type="PROSITE" id="PS50923"/>
    </source>
</evidence>
<evidence type="ECO:0000256" key="3">
    <source>
        <dbReference type="SAM" id="SignalP"/>
    </source>
</evidence>
<dbReference type="PANTHER" id="PTHR24020:SF20">
    <property type="entry name" value="PH DOMAIN-CONTAINING PROTEIN"/>
    <property type="match status" value="1"/>
</dbReference>
<comment type="caution">
    <text evidence="2">Lacks conserved residue(s) required for the propagation of feature annotation.</text>
</comment>
<dbReference type="PROSITE" id="PS50234">
    <property type="entry name" value="VWFA"/>
    <property type="match status" value="2"/>
</dbReference>
<keyword evidence="3" id="KW-0732">Signal</keyword>
<dbReference type="InterPro" id="IPR036465">
    <property type="entry name" value="vWFA_dom_sf"/>
</dbReference>
<reference evidence="6" key="1">
    <citation type="submission" date="2020-04" db="EMBL/GenBank/DDBJ databases">
        <authorList>
            <person name="Neveu A P."/>
        </authorList>
    </citation>
    <scope>NUCLEOTIDE SEQUENCE</scope>
    <source>
        <tissue evidence="6">Whole embryo</tissue>
    </source>
</reference>
<evidence type="ECO:0000259" key="4">
    <source>
        <dbReference type="PROSITE" id="PS50234"/>
    </source>
</evidence>
<accession>A0A6F9DLT7</accession>
<sequence>MSWYLLRLCVLTICAVCGNEAAPVRILESKTVDWWSRGLANPPWRPIQNISSIPVDLIFLIDGSGSVERSGLNSFLSIKSWVKQVARGLNSSKGNVQMGVVQFSHHYKNLPFNRQKMLQTVLHLGACLDYQCFDYAVDHMKIMGYTTFIGAAINKTVLQDFAKSRKGAKQILILLTNGASDDDVSYSSEIARGKGIKIFSIGVGDYNLNELQVISNGEKDNNQRVYQVSSFDKLSSITGNLHEEIKSTIENPGCQPLLTPIHGNLSCSQANNVGSVCTTSCDHGYSLFGSEQRICTSYPDAWPTWTGSISTCGACRGKFDLLFIVDSSSSVGAKNFAITKDFLMKIIDTFEIGVQHVQVAVMTYNRVVNDMWDYKKYQSKDLLIQAVTELYYNGTGTKTGQALGYAIKHKFNKESGRRMHIPHITVVVTDGRSQDKSNFSIFAPKLQQLSNVIAVGVDKADKEEVRAMASKPKTSNYLLENTYWDLLSRVRNMSTQICAAQTRHFNATCPSAAMVPGLNIKCDARNKVETHCTVSCNPGYKLVGDISSTHCQKTPQGDFEQCTYKCLSSGGGDAVWNHVFASCRVG</sequence>
<organism evidence="6">
    <name type="scientific">Phallusia mammillata</name>
    <dbReference type="NCBI Taxonomy" id="59560"/>
    <lineage>
        <taxon>Eukaryota</taxon>
        <taxon>Metazoa</taxon>
        <taxon>Chordata</taxon>
        <taxon>Tunicata</taxon>
        <taxon>Ascidiacea</taxon>
        <taxon>Phlebobranchia</taxon>
        <taxon>Ascidiidae</taxon>
        <taxon>Phallusia</taxon>
    </lineage>
</organism>
<dbReference type="CDD" id="cd00033">
    <property type="entry name" value="CCP"/>
    <property type="match status" value="2"/>
</dbReference>
<dbReference type="Pfam" id="PF00092">
    <property type="entry name" value="VWA"/>
    <property type="match status" value="2"/>
</dbReference>
<dbReference type="InterPro" id="IPR035976">
    <property type="entry name" value="Sushi/SCR/CCP_sf"/>
</dbReference>
<dbReference type="SMART" id="SM00032">
    <property type="entry name" value="CCP"/>
    <property type="match status" value="2"/>
</dbReference>
<gene>
    <name evidence="6" type="primary">Notch1-003</name>
</gene>
<dbReference type="Pfam" id="PF00084">
    <property type="entry name" value="Sushi"/>
    <property type="match status" value="2"/>
</dbReference>
<name>A0A6F9DLT7_9ASCI</name>
<dbReference type="InterPro" id="IPR000436">
    <property type="entry name" value="Sushi_SCR_CCP_dom"/>
</dbReference>
<dbReference type="SUPFAM" id="SSF57535">
    <property type="entry name" value="Complement control module/SCR domain"/>
    <property type="match status" value="1"/>
</dbReference>
<dbReference type="Gene3D" id="3.40.50.410">
    <property type="entry name" value="von Willebrand factor, type A domain"/>
    <property type="match status" value="2"/>
</dbReference>
<feature type="domain" description="VWFA" evidence="4">
    <location>
        <begin position="320"/>
        <end position="497"/>
    </location>
</feature>
<keyword evidence="2" id="KW-0768">Sushi</keyword>
<feature type="domain" description="Sushi" evidence="5">
    <location>
        <begin position="252"/>
        <end position="314"/>
    </location>
</feature>